<dbReference type="Proteomes" id="UP000481947">
    <property type="component" value="Unassembled WGS sequence"/>
</dbReference>
<dbReference type="RefSeq" id="WP_202428159.1">
    <property type="nucleotide sequence ID" value="NZ_VYSB01000009.1"/>
</dbReference>
<feature type="region of interest" description="Disordered" evidence="1">
    <location>
        <begin position="84"/>
        <end position="106"/>
    </location>
</feature>
<evidence type="ECO:0000256" key="2">
    <source>
        <dbReference type="SAM" id="SignalP"/>
    </source>
</evidence>
<name>A0A7C9IXI9_9BURK</name>
<comment type="caution">
    <text evidence="3">The sequence shown here is derived from an EMBL/GenBank/DDBJ whole genome shotgun (WGS) entry which is preliminary data.</text>
</comment>
<feature type="compositionally biased region" description="Basic and acidic residues" evidence="1">
    <location>
        <begin position="84"/>
        <end position="100"/>
    </location>
</feature>
<sequence>MYFFKKTAITAYFVLGASMAVAQSGPGAGGGLGKGPHWNSDNTPGWSLMTPEEREAHQQRMAAMKNREECQAYIAKHHEQMAARAKEQGRKALAKSRRDPCAGIQP</sequence>
<reference evidence="3 4" key="1">
    <citation type="submission" date="2019-09" db="EMBL/GenBank/DDBJ databases">
        <title>Identification of Malikia spinosa a prominent benzene-, toluene-, and ethylbenzene-degrading bacterium: enrichment, isolation and whole genome sequencing.</title>
        <authorList>
            <person name="Tancsics A."/>
            <person name="Revesz F."/>
            <person name="Kriszt B."/>
        </authorList>
    </citation>
    <scope>NUCLEOTIDE SEQUENCE [LARGE SCALE GENOMIC DNA]</scope>
    <source>
        <strain evidence="3 4">AB6</strain>
    </source>
</reference>
<dbReference type="AlphaFoldDB" id="A0A7C9IXI9"/>
<gene>
    <name evidence="3" type="ORF">F5985_09860</name>
</gene>
<accession>A0A7C9IXI9</accession>
<dbReference type="EMBL" id="VYSB01000009">
    <property type="protein sequence ID" value="MYZ52429.1"/>
    <property type="molecule type" value="Genomic_DNA"/>
</dbReference>
<evidence type="ECO:0000313" key="4">
    <source>
        <dbReference type="Proteomes" id="UP000481947"/>
    </source>
</evidence>
<keyword evidence="2" id="KW-0732">Signal</keyword>
<feature type="chain" id="PRO_5028918899" description="DUF4148 domain-containing protein" evidence="2">
    <location>
        <begin position="23"/>
        <end position="106"/>
    </location>
</feature>
<feature type="region of interest" description="Disordered" evidence="1">
    <location>
        <begin position="25"/>
        <end position="45"/>
    </location>
</feature>
<organism evidence="3 4">
    <name type="scientific">Malikia spinosa</name>
    <dbReference type="NCBI Taxonomy" id="86180"/>
    <lineage>
        <taxon>Bacteria</taxon>
        <taxon>Pseudomonadati</taxon>
        <taxon>Pseudomonadota</taxon>
        <taxon>Betaproteobacteria</taxon>
        <taxon>Burkholderiales</taxon>
        <taxon>Comamonadaceae</taxon>
        <taxon>Malikia</taxon>
    </lineage>
</organism>
<evidence type="ECO:0008006" key="5">
    <source>
        <dbReference type="Google" id="ProtNLM"/>
    </source>
</evidence>
<evidence type="ECO:0000313" key="3">
    <source>
        <dbReference type="EMBL" id="MYZ52429.1"/>
    </source>
</evidence>
<proteinExistence type="predicted"/>
<protein>
    <recommendedName>
        <fullName evidence="5">DUF4148 domain-containing protein</fullName>
    </recommendedName>
</protein>
<feature type="signal peptide" evidence="2">
    <location>
        <begin position="1"/>
        <end position="22"/>
    </location>
</feature>
<evidence type="ECO:0000256" key="1">
    <source>
        <dbReference type="SAM" id="MobiDB-lite"/>
    </source>
</evidence>